<proteinExistence type="predicted"/>
<feature type="non-terminal residue" evidence="2">
    <location>
        <position position="390"/>
    </location>
</feature>
<evidence type="ECO:0000313" key="2">
    <source>
        <dbReference type="EMBL" id="CAA9524918.1"/>
    </source>
</evidence>
<name>A0A6J4TJH6_9ACTN</name>
<feature type="region of interest" description="Disordered" evidence="1">
    <location>
        <begin position="1"/>
        <end position="27"/>
    </location>
</feature>
<protein>
    <submittedName>
        <fullName evidence="2">Uncharacterized protein</fullName>
    </submittedName>
</protein>
<feature type="non-terminal residue" evidence="2">
    <location>
        <position position="1"/>
    </location>
</feature>
<gene>
    <name evidence="2" type="ORF">AVDCRST_MAG67-3550</name>
</gene>
<dbReference type="EMBL" id="CADCVQ010000150">
    <property type="protein sequence ID" value="CAA9524918.1"/>
    <property type="molecule type" value="Genomic_DNA"/>
</dbReference>
<feature type="compositionally biased region" description="Low complexity" evidence="1">
    <location>
        <begin position="258"/>
        <end position="267"/>
    </location>
</feature>
<feature type="compositionally biased region" description="Basic residues" evidence="1">
    <location>
        <begin position="191"/>
        <end position="222"/>
    </location>
</feature>
<organism evidence="2">
    <name type="scientific">uncultured Solirubrobacteraceae bacterium</name>
    <dbReference type="NCBI Taxonomy" id="1162706"/>
    <lineage>
        <taxon>Bacteria</taxon>
        <taxon>Bacillati</taxon>
        <taxon>Actinomycetota</taxon>
        <taxon>Thermoleophilia</taxon>
        <taxon>Solirubrobacterales</taxon>
        <taxon>Solirubrobacteraceae</taxon>
        <taxon>environmental samples</taxon>
    </lineage>
</organism>
<dbReference type="AlphaFoldDB" id="A0A6J4TJH6"/>
<feature type="compositionally biased region" description="Low complexity" evidence="1">
    <location>
        <begin position="173"/>
        <end position="190"/>
    </location>
</feature>
<accession>A0A6J4TJH6</accession>
<feature type="region of interest" description="Disordered" evidence="1">
    <location>
        <begin position="57"/>
        <end position="305"/>
    </location>
</feature>
<sequence>ADRGSDCRGSRRRGARLGVLGRAGSHDDARRLRGRCRRWRARRAAGAQRGPGVLVRAGGRRDRRVARGCAAGSHRRALDVSAAPPAAAGRPGELDRRRAAGWRQRPGGGVAGGRGDRPGRCAARSRRGLGDRRAARRRRDAARSREAGAGAAVSGVCDRRGSGAPDPCRRSQGRQGAARAARRPPCGQGAYRHRLRHRRRQRLDRRRRPRGHQRACCVRRRGGERAGAGLRRGARGDTRVLRPVKRHRAAACPVAQRDAAPADSAAPEGEHGRRHHRLSALQAPDRGRPHRRHLDGVQGSARLHHPRVPARPLRAPRDRVQGLCAARQLRRSDRRSARTGACDDLHRMAGARGRLCGSQPVRSVRAAPRGHQARADRQLPTVGHGSRGPL</sequence>
<evidence type="ECO:0000256" key="1">
    <source>
        <dbReference type="SAM" id="MobiDB-lite"/>
    </source>
</evidence>
<feature type="region of interest" description="Disordered" evidence="1">
    <location>
        <begin position="353"/>
        <end position="390"/>
    </location>
</feature>
<reference evidence="2" key="1">
    <citation type="submission" date="2020-02" db="EMBL/GenBank/DDBJ databases">
        <authorList>
            <person name="Meier V. D."/>
        </authorList>
    </citation>
    <scope>NUCLEOTIDE SEQUENCE</scope>
    <source>
        <strain evidence="2">AVDCRST_MAG67</strain>
    </source>
</reference>